<dbReference type="Gene3D" id="3.40.50.20">
    <property type="match status" value="1"/>
</dbReference>
<evidence type="ECO:0000313" key="4">
    <source>
        <dbReference type="Proteomes" id="UP000199502"/>
    </source>
</evidence>
<dbReference type="Proteomes" id="UP000199502">
    <property type="component" value="Unassembled WGS sequence"/>
</dbReference>
<evidence type="ECO:0000313" key="3">
    <source>
        <dbReference type="EMBL" id="SCY73123.1"/>
    </source>
</evidence>
<keyword evidence="4" id="KW-1185">Reference proteome</keyword>
<evidence type="ECO:0000259" key="1">
    <source>
        <dbReference type="Pfam" id="PF06230"/>
    </source>
</evidence>
<accession>A0A1G5IAN4</accession>
<gene>
    <name evidence="3" type="ORF">SAMN05660710_02549</name>
</gene>
<dbReference type="EMBL" id="FMVT01000008">
    <property type="protein sequence ID" value="SCY73123.1"/>
    <property type="molecule type" value="Genomic_DNA"/>
</dbReference>
<dbReference type="STRING" id="336292.SAMN05660710_02549"/>
<dbReference type="PANTHER" id="PTHR39962:SF1">
    <property type="entry name" value="LPXI FAMILY PROTEIN"/>
    <property type="match status" value="1"/>
</dbReference>
<sequence>MIAGQGRLAPAVVAALEDPQVHALEGFAPDIPATPFRLERLVPFLDHLLDSGVTRVVFAGAVRRPRLDPEAFDPRTAQLVPRILAAMQSGDDTALRTVLDIFEESGLSVCSVSEILPDLVPGEGILTGTTSEADRRDAARAAAILRATGPLDLGQGTVVAQGLCLALETLPGTAAMLDFAARHANLRPNPEGARGVFYKAPKPGQDRRIDLPTLGPDSVTQAAAAGLAGIAWEAGGVILLDRDEAVARADAAGLFLWSMPPDA</sequence>
<protein>
    <recommendedName>
        <fullName evidence="5">Phosphatidate cytidylyltransferase</fullName>
    </recommendedName>
</protein>
<organism evidence="3 4">
    <name type="scientific">Paracoccus tibetensis</name>
    <dbReference type="NCBI Taxonomy" id="336292"/>
    <lineage>
        <taxon>Bacteria</taxon>
        <taxon>Pseudomonadati</taxon>
        <taxon>Pseudomonadota</taxon>
        <taxon>Alphaproteobacteria</taxon>
        <taxon>Rhodobacterales</taxon>
        <taxon>Paracoccaceae</taxon>
        <taxon>Paracoccus</taxon>
    </lineage>
</organism>
<dbReference type="InterPro" id="IPR041255">
    <property type="entry name" value="LpxI_N"/>
</dbReference>
<dbReference type="InterPro" id="IPR043167">
    <property type="entry name" value="LpxI_C_sf"/>
</dbReference>
<dbReference type="Gene3D" id="3.40.140.80">
    <property type="match status" value="1"/>
</dbReference>
<feature type="domain" description="LpxI N-terminal" evidence="2">
    <location>
        <begin position="1"/>
        <end position="119"/>
    </location>
</feature>
<proteinExistence type="predicted"/>
<evidence type="ECO:0008006" key="5">
    <source>
        <dbReference type="Google" id="ProtNLM"/>
    </source>
</evidence>
<evidence type="ECO:0000259" key="2">
    <source>
        <dbReference type="Pfam" id="PF17930"/>
    </source>
</evidence>
<feature type="domain" description="LpxI C-terminal" evidence="1">
    <location>
        <begin position="123"/>
        <end position="257"/>
    </location>
</feature>
<name>A0A1G5IAN4_9RHOB</name>
<dbReference type="AlphaFoldDB" id="A0A1G5IAN4"/>
<dbReference type="Pfam" id="PF17930">
    <property type="entry name" value="LpxI_N"/>
    <property type="match status" value="1"/>
</dbReference>
<dbReference type="InterPro" id="IPR053174">
    <property type="entry name" value="LpxI"/>
</dbReference>
<dbReference type="InterPro" id="IPR010415">
    <property type="entry name" value="LpxI_C"/>
</dbReference>
<dbReference type="Pfam" id="PF06230">
    <property type="entry name" value="LpxI_C"/>
    <property type="match status" value="1"/>
</dbReference>
<dbReference type="PANTHER" id="PTHR39962">
    <property type="entry name" value="BLL4848 PROTEIN"/>
    <property type="match status" value="1"/>
</dbReference>
<reference evidence="3 4" key="1">
    <citation type="submission" date="2016-10" db="EMBL/GenBank/DDBJ databases">
        <authorList>
            <person name="de Groot N.N."/>
        </authorList>
    </citation>
    <scope>NUCLEOTIDE SEQUENCE [LARGE SCALE GENOMIC DNA]</scope>
    <source>
        <strain evidence="3 4">CGMCC 1.8925</strain>
    </source>
</reference>